<gene>
    <name evidence="1" type="ORF">PPRIM_AZ9-3.1.T0850072</name>
</gene>
<protein>
    <submittedName>
        <fullName evidence="1">Uncharacterized protein</fullName>
    </submittedName>
</protein>
<proteinExistence type="predicted"/>
<accession>A0A8S1NFI5</accession>
<dbReference type="EMBL" id="CAJJDM010000088">
    <property type="protein sequence ID" value="CAD8090049.1"/>
    <property type="molecule type" value="Genomic_DNA"/>
</dbReference>
<dbReference type="Proteomes" id="UP000688137">
    <property type="component" value="Unassembled WGS sequence"/>
</dbReference>
<comment type="caution">
    <text evidence="1">The sequence shown here is derived from an EMBL/GenBank/DDBJ whole genome shotgun (WGS) entry which is preliminary data.</text>
</comment>
<organism evidence="1 2">
    <name type="scientific">Paramecium primaurelia</name>
    <dbReference type="NCBI Taxonomy" id="5886"/>
    <lineage>
        <taxon>Eukaryota</taxon>
        <taxon>Sar</taxon>
        <taxon>Alveolata</taxon>
        <taxon>Ciliophora</taxon>
        <taxon>Intramacronucleata</taxon>
        <taxon>Oligohymenophorea</taxon>
        <taxon>Peniculida</taxon>
        <taxon>Parameciidae</taxon>
        <taxon>Paramecium</taxon>
    </lineage>
</organism>
<name>A0A8S1NFI5_PARPR</name>
<evidence type="ECO:0000313" key="1">
    <source>
        <dbReference type="EMBL" id="CAD8090049.1"/>
    </source>
</evidence>
<reference evidence="1" key="1">
    <citation type="submission" date="2021-01" db="EMBL/GenBank/DDBJ databases">
        <authorList>
            <consortium name="Genoscope - CEA"/>
            <person name="William W."/>
        </authorList>
    </citation>
    <scope>NUCLEOTIDE SEQUENCE</scope>
</reference>
<evidence type="ECO:0000313" key="2">
    <source>
        <dbReference type="Proteomes" id="UP000688137"/>
    </source>
</evidence>
<keyword evidence="2" id="KW-1185">Reference proteome</keyword>
<dbReference type="AlphaFoldDB" id="A0A8S1NFI5"/>
<sequence>MCYSIETKLIIKFKRELLKISIIYYIDMYQISIRDDRKIINGLDRAFRKKVVMNLIYIKDCQVDQLKIKYNLVRQYKIFIKNILTYNN</sequence>